<feature type="compositionally biased region" description="Low complexity" evidence="2">
    <location>
        <begin position="756"/>
        <end position="775"/>
    </location>
</feature>
<keyword evidence="4" id="KW-1185">Reference proteome</keyword>
<evidence type="ECO:0000256" key="2">
    <source>
        <dbReference type="SAM" id="MobiDB-lite"/>
    </source>
</evidence>
<dbReference type="PANTHER" id="PTHR12790">
    <property type="entry name" value="TRANSCRIPTION INITIATION FACTOR IA RRN3"/>
    <property type="match status" value="1"/>
</dbReference>
<dbReference type="PANTHER" id="PTHR12790:SF0">
    <property type="entry name" value="RNA POLYMERASE I-SPECIFIC TRANSCRIPTION INITIATION FACTOR RRN3-RELATED"/>
    <property type="match status" value="1"/>
</dbReference>
<dbReference type="InterPro" id="IPR007991">
    <property type="entry name" value="RNA_pol_I_trans_ini_fac_RRN3"/>
</dbReference>
<reference evidence="3 4" key="1">
    <citation type="submission" date="2024-09" db="EMBL/GenBank/DDBJ databases">
        <title>Genome sequencing and assembly of Phytophthora oleae, isolate VK10A, causative agent of rot of olive drupes.</title>
        <authorList>
            <person name="Conti Taguali S."/>
            <person name="Riolo M."/>
            <person name="La Spada F."/>
            <person name="Cacciola S.O."/>
            <person name="Dionisio G."/>
        </authorList>
    </citation>
    <scope>NUCLEOTIDE SEQUENCE [LARGE SCALE GENOMIC DNA]</scope>
    <source>
        <strain evidence="3 4">VK10A</strain>
    </source>
</reference>
<evidence type="ECO:0000256" key="1">
    <source>
        <dbReference type="ARBA" id="ARBA00010098"/>
    </source>
</evidence>
<evidence type="ECO:0008006" key="5">
    <source>
        <dbReference type="Google" id="ProtNLM"/>
    </source>
</evidence>
<feature type="region of interest" description="Disordered" evidence="2">
    <location>
        <begin position="731"/>
        <end position="791"/>
    </location>
</feature>
<sequence>MAGSATSLPSALPVAASPTEEEVASMHHFIENALDLLIKGNAKSYQFLIQQLTLVPAPVATRRKIFRALPRCISTMASEPKAYHALLDVLFKFDLLASGDALEVEDYMSFIIHLVSSNTVYVVPTLHMLVRNMRYPQEKELTPDLRALLQAEKKKAEAAKKPVKAGAIAIGGSFGADVPAVVVPVAELVQETKGPSLDERIQTRFEAAHQTLQRVLTLVPTAANVLFPNLCEHFPHKRMDAPTQVAYLRNVLRVTGYVGGLRERVLGLVIDKLVSIDVEIKLDESEEDMFTMDDFLDDDMLPPDDSSRQVDEMADKLDQMMLIMFEHIEQSAASSSAPESSEGIAATEGSNGEKDVDVRQAALIFKYLLKVFEHSILNTHRSKYPQFLLFYVCRMDPQFQDVFISQLLATSLDPHTPPTTRQSCGAYLASFLARAKYISVAYLQKALYHLLKWLHDQMDIYDATHQEQQDGEEANDGETATDREERLLEEMETTSERSFQESIFISSLQTVCYMICFRGLEIATSDDGAGYEFLRTLGWERLLVTNSGYCPLAYCQQTVATEFLNLVEAFDLVSEECLERVDQAIGTVSASASKSAKSMERSKKPTAGSAPASTLLGQRQPLETFFPFDPYLLRRSFRYIGPLYLYWKHADPTSSENCELLETVKATVRQMQEDAEEEDDGSEEEEDLNDEDVSMAGSAPNPISMSNSSYRADSYMGSLSRSCNMSVTSSYDGEGLVDEEHTPVRRPLPSRSMFDPSPALSASSPPSRLPPLGAADAFTLGGFDDDEDDGF</sequence>
<gene>
    <name evidence="3" type="ORF">V7S43_017357</name>
</gene>
<dbReference type="Pfam" id="PF05327">
    <property type="entry name" value="RRN3"/>
    <property type="match status" value="2"/>
</dbReference>
<protein>
    <recommendedName>
        <fullName evidence="5">RNA polymerase I-specific transcription initiation factor RRN3</fullName>
    </recommendedName>
</protein>
<feature type="compositionally biased region" description="Acidic residues" evidence="2">
    <location>
        <begin position="673"/>
        <end position="693"/>
    </location>
</feature>
<comment type="similarity">
    <text evidence="1">Belongs to the RRN3 family.</text>
</comment>
<proteinExistence type="inferred from homology"/>
<feature type="region of interest" description="Disordered" evidence="2">
    <location>
        <begin position="671"/>
        <end position="708"/>
    </location>
</feature>
<dbReference type="AlphaFoldDB" id="A0ABD3ETX0"/>
<dbReference type="Proteomes" id="UP001632037">
    <property type="component" value="Unassembled WGS sequence"/>
</dbReference>
<accession>A0ABD3ETX0</accession>
<organism evidence="3 4">
    <name type="scientific">Phytophthora oleae</name>
    <dbReference type="NCBI Taxonomy" id="2107226"/>
    <lineage>
        <taxon>Eukaryota</taxon>
        <taxon>Sar</taxon>
        <taxon>Stramenopiles</taxon>
        <taxon>Oomycota</taxon>
        <taxon>Peronosporomycetes</taxon>
        <taxon>Peronosporales</taxon>
        <taxon>Peronosporaceae</taxon>
        <taxon>Phytophthora</taxon>
    </lineage>
</organism>
<evidence type="ECO:0000313" key="4">
    <source>
        <dbReference type="Proteomes" id="UP001632037"/>
    </source>
</evidence>
<name>A0ABD3ETX0_9STRA</name>
<comment type="caution">
    <text evidence="3">The sequence shown here is derived from an EMBL/GenBank/DDBJ whole genome shotgun (WGS) entry which is preliminary data.</text>
</comment>
<evidence type="ECO:0000313" key="3">
    <source>
        <dbReference type="EMBL" id="KAL3657786.1"/>
    </source>
</evidence>
<dbReference type="EMBL" id="JBIMZQ010000061">
    <property type="protein sequence ID" value="KAL3657786.1"/>
    <property type="molecule type" value="Genomic_DNA"/>
</dbReference>